<reference evidence="3" key="1">
    <citation type="submission" date="2015-09" db="EMBL/GenBank/DDBJ databases">
        <title>Draft Genome Sequences of Two Novel Amoeba-resistant Intranuclear Bacteria, Candidatus Berkiella cookevillensis and Candidatus Berkiella aquae.</title>
        <authorList>
            <person name="Mehari Y.T."/>
            <person name="Arivett B.A."/>
            <person name="Farone A.L."/>
            <person name="Gunderson J.H."/>
            <person name="Farone M.B."/>
        </authorList>
    </citation>
    <scope>NUCLEOTIDE SEQUENCE [LARGE SCALE GENOMIC DNA]</scope>
    <source>
        <strain evidence="3">CC99</strain>
    </source>
</reference>
<dbReference type="PATRIC" id="fig|1590042.3.peg.812"/>
<protein>
    <submittedName>
        <fullName evidence="3">Effector protein hopD2</fullName>
        <ecNumber evidence="3">3.1.3.48</ecNumber>
    </submittedName>
</protein>
<keyword evidence="3" id="KW-0378">Hydrolase</keyword>
<comment type="caution">
    <text evidence="3">The sequence shown here is derived from an EMBL/GenBank/DDBJ whole genome shotgun (WGS) entry which is preliminary data.</text>
</comment>
<dbReference type="STRING" id="437022.CC99x_00790"/>
<dbReference type="InterPro" id="IPR029021">
    <property type="entry name" value="Prot-tyrosine_phosphatase-like"/>
</dbReference>
<organism evidence="3">
    <name type="scientific">Candidatus Berkiella cookevillensis</name>
    <dbReference type="NCBI Taxonomy" id="437022"/>
    <lineage>
        <taxon>Bacteria</taxon>
        <taxon>Pseudomonadati</taxon>
        <taxon>Pseudomonadota</taxon>
        <taxon>Gammaproteobacteria</taxon>
        <taxon>Candidatus Berkiellales</taxon>
        <taxon>Candidatus Berkiellaceae</taxon>
        <taxon>Candidatus Berkiella</taxon>
    </lineage>
</organism>
<dbReference type="SUPFAM" id="SSF52799">
    <property type="entry name" value="(Phosphotyrosine protein) phosphatases II"/>
    <property type="match status" value="1"/>
</dbReference>
<feature type="domain" description="Tyrosine specific protein phosphatases" evidence="2">
    <location>
        <begin position="215"/>
        <end position="263"/>
    </location>
</feature>
<dbReference type="InterPro" id="IPR000387">
    <property type="entry name" value="Tyr_Pase_dom"/>
</dbReference>
<keyword evidence="1" id="KW-0732">Signal</keyword>
<feature type="signal peptide" evidence="1">
    <location>
        <begin position="1"/>
        <end position="25"/>
    </location>
</feature>
<dbReference type="Gene3D" id="3.30.70.1690">
    <property type="match status" value="1"/>
</dbReference>
<gene>
    <name evidence="3" type="primary">hopD2</name>
    <name evidence="3" type="ORF">CC99x_00790</name>
</gene>
<name>A0A0Q9YQX4_9GAMM</name>
<sequence length="320" mass="37002">MLKTKALLSLIFSFYFLLSMQPLLAQKSESHMNDTTKSDARLVFDEELDKEIPRNFRTHLSPFIKSHTEAPSRTGLDNLKYSASAQFSEVSLKNVLSQMDPDKSKIWIIDLRRESHGFVNGLPISWYVPQNQSNYERTAAEIDTTEQKLLTHIKPGNQHIEEITDKAGGLILATKSHLIDVKQIETEQKLVSRLGLRYMRLPVSDHRRPSDKEVDSYILFLRSFPKDAWLHFHCRAGKGRTTTFIALLDMLHNANTVSLEDILSRHHLMGGANLAKSSDDPEKAWKKEWSLERTQFLASFYEYAKQADYHQILWSEWLKK</sequence>
<feature type="chain" id="PRO_5006388778" evidence="1">
    <location>
        <begin position="26"/>
        <end position="320"/>
    </location>
</feature>
<evidence type="ECO:0000256" key="1">
    <source>
        <dbReference type="SAM" id="SignalP"/>
    </source>
</evidence>
<dbReference type="Pfam" id="PF14566">
    <property type="entry name" value="PTPlike_phytase"/>
    <property type="match status" value="1"/>
</dbReference>
<dbReference type="EC" id="3.1.3.48" evidence="3"/>
<dbReference type="Gene3D" id="3.90.190.10">
    <property type="entry name" value="Protein tyrosine phosphatase superfamily"/>
    <property type="match status" value="1"/>
</dbReference>
<accession>A0A0Q9YQX4</accession>
<evidence type="ECO:0000259" key="2">
    <source>
        <dbReference type="PROSITE" id="PS50056"/>
    </source>
</evidence>
<dbReference type="GO" id="GO:0004725">
    <property type="term" value="F:protein tyrosine phosphatase activity"/>
    <property type="evidence" value="ECO:0007669"/>
    <property type="project" value="UniProtKB-EC"/>
</dbReference>
<proteinExistence type="predicted"/>
<evidence type="ECO:0000313" key="3">
    <source>
        <dbReference type="EMBL" id="KRG19268.1"/>
    </source>
</evidence>
<dbReference type="AlphaFoldDB" id="A0A0Q9YQX4"/>
<dbReference type="InterPro" id="IPR016130">
    <property type="entry name" value="Tyr_Pase_AS"/>
</dbReference>
<dbReference type="PROSITE" id="PS00383">
    <property type="entry name" value="TYR_PHOSPHATASE_1"/>
    <property type="match status" value="1"/>
</dbReference>
<dbReference type="OrthoDB" id="21920at2"/>
<dbReference type="SMART" id="SM01301">
    <property type="entry name" value="PTPlike_phytase"/>
    <property type="match status" value="1"/>
</dbReference>
<dbReference type="PROSITE" id="PS50056">
    <property type="entry name" value="TYR_PHOSPHATASE_2"/>
    <property type="match status" value="1"/>
</dbReference>
<dbReference type="EMBL" id="LKHV01000003">
    <property type="protein sequence ID" value="KRG19268.1"/>
    <property type="molecule type" value="Genomic_DNA"/>
</dbReference>